<dbReference type="RefSeq" id="WP_224788279.1">
    <property type="nucleotide sequence ID" value="NZ_CABVHQ010000063.1"/>
</dbReference>
<evidence type="ECO:0008006" key="6">
    <source>
        <dbReference type="Google" id="ProtNLM"/>
    </source>
</evidence>
<evidence type="ECO:0000313" key="4">
    <source>
        <dbReference type="EMBL" id="VVO27792.1"/>
    </source>
</evidence>
<evidence type="ECO:0000313" key="5">
    <source>
        <dbReference type="Proteomes" id="UP000337909"/>
    </source>
</evidence>
<evidence type="ECO:0000256" key="3">
    <source>
        <dbReference type="ARBA" id="ARBA00022729"/>
    </source>
</evidence>
<gene>
    <name evidence="4" type="ORF">PS691_04695</name>
</gene>
<dbReference type="AlphaFoldDB" id="A0A5E7EMI7"/>
<dbReference type="Proteomes" id="UP000337909">
    <property type="component" value="Unassembled WGS sequence"/>
</dbReference>
<protein>
    <recommendedName>
        <fullName evidence="6">Outer membrane porin, OprD family</fullName>
    </recommendedName>
</protein>
<sequence>MNRENNELNSSLRPRNLLIAMAIAVPGFAWAEIPTVGQDADILNMAALQPETLGEPVQHQSLSRLHDEQTTAQSSDASSVAEIFSKGSINGNFRTIYFSGHNAFFNKGLTQDTLSYGGKLGFKTAAYDGFSAGVSAYVQRAIAHSDDPAERDRDLGPNITAMGEAYLQWEHDQFKITAGNQEIDVPFASTYDWRMAPQLFQGVSVHYGDDANYLSAMRMYRFKSYIDNSFKKETTYNAGFDAFSGIGDQQTDGFWGIGGARSLDLGPLQLNAKAWQFDYDDYARMTYLEAQLSKREGDFKPFIGTQIVRENDEGRELLGEVHSRVYGVQLGVKHNSLTTSLGYDRIEPDKNAYLNGALVTPYAHGVSSGPLFAQPFLTTTQDLGAGNAYAFDINGALRDDVFIGARYSFMDLKPSESAASSNQSEYLAFAVYKFGGKLEGLSITEFIALQSQPDQEKNYWQNRLAMEYAF</sequence>
<dbReference type="GO" id="GO:0016020">
    <property type="term" value="C:membrane"/>
    <property type="evidence" value="ECO:0007669"/>
    <property type="project" value="InterPro"/>
</dbReference>
<dbReference type="Pfam" id="PF03573">
    <property type="entry name" value="OprD"/>
    <property type="match status" value="1"/>
</dbReference>
<reference evidence="4 5" key="1">
    <citation type="submission" date="2019-09" db="EMBL/GenBank/DDBJ databases">
        <authorList>
            <person name="Chandra G."/>
            <person name="Truman W A."/>
        </authorList>
    </citation>
    <scope>NUCLEOTIDE SEQUENCE [LARGE SCALE GENOMIC DNA]</scope>
    <source>
        <strain evidence="4">PS691</strain>
    </source>
</reference>
<comment type="similarity">
    <text evidence="1">Belongs to the outer membrane porin (Opr) (TC 1.B.25) family.</text>
</comment>
<keyword evidence="3" id="KW-0732">Signal</keyword>
<keyword evidence="2" id="KW-0813">Transport</keyword>
<dbReference type="InterPro" id="IPR023614">
    <property type="entry name" value="Porin_dom_sf"/>
</dbReference>
<proteinExistence type="inferred from homology"/>
<name>A0A5E7EMI7_PSEFL</name>
<evidence type="ECO:0000256" key="1">
    <source>
        <dbReference type="ARBA" id="ARBA00009075"/>
    </source>
</evidence>
<accession>A0A5E7EMI7</accession>
<dbReference type="EMBL" id="CABVHQ010000063">
    <property type="protein sequence ID" value="VVO27792.1"/>
    <property type="molecule type" value="Genomic_DNA"/>
</dbReference>
<dbReference type="InterPro" id="IPR005318">
    <property type="entry name" value="OM_porin_bac"/>
</dbReference>
<evidence type="ECO:0000256" key="2">
    <source>
        <dbReference type="ARBA" id="ARBA00022448"/>
    </source>
</evidence>
<organism evidence="4 5">
    <name type="scientific">Pseudomonas fluorescens</name>
    <dbReference type="NCBI Taxonomy" id="294"/>
    <lineage>
        <taxon>Bacteria</taxon>
        <taxon>Pseudomonadati</taxon>
        <taxon>Pseudomonadota</taxon>
        <taxon>Gammaproteobacteria</taxon>
        <taxon>Pseudomonadales</taxon>
        <taxon>Pseudomonadaceae</taxon>
        <taxon>Pseudomonas</taxon>
    </lineage>
</organism>
<dbReference type="Gene3D" id="2.40.160.10">
    <property type="entry name" value="Porin"/>
    <property type="match status" value="1"/>
</dbReference>